<dbReference type="KEGG" id="bomb:GT348_05240"/>
<dbReference type="EMBL" id="CP047652">
    <property type="protein sequence ID" value="QHI96397.1"/>
    <property type="molecule type" value="Genomic_DNA"/>
</dbReference>
<reference evidence="1 2" key="1">
    <citation type="submission" date="2020-01" db="EMBL/GenBank/DDBJ databases">
        <title>Genome sequencing of strain KACC 21507.</title>
        <authorList>
            <person name="Heo J."/>
            <person name="Kim S.-J."/>
            <person name="Kim J.-S."/>
            <person name="Hong S.-B."/>
            <person name="Kwon S.-W."/>
        </authorList>
    </citation>
    <scope>NUCLEOTIDE SEQUENCE [LARGE SCALE GENOMIC DNA]</scope>
    <source>
        <strain evidence="1 2">KACC 21507</strain>
    </source>
</reference>
<dbReference type="AlphaFoldDB" id="A0A6P1NHP6"/>
<dbReference type="Proteomes" id="UP000463975">
    <property type="component" value="Chromosome"/>
</dbReference>
<gene>
    <name evidence="1" type="ORF">GT348_05240</name>
</gene>
<keyword evidence="2" id="KW-1185">Reference proteome</keyword>
<evidence type="ECO:0000313" key="1">
    <source>
        <dbReference type="EMBL" id="QHI96397.1"/>
    </source>
</evidence>
<evidence type="ECO:0000313" key="2">
    <source>
        <dbReference type="Proteomes" id="UP000463975"/>
    </source>
</evidence>
<organism evidence="1 2">
    <name type="scientific">Aristophania vespae</name>
    <dbReference type="NCBI Taxonomy" id="2697033"/>
    <lineage>
        <taxon>Bacteria</taxon>
        <taxon>Pseudomonadati</taxon>
        <taxon>Pseudomonadota</taxon>
        <taxon>Alphaproteobacteria</taxon>
        <taxon>Acetobacterales</taxon>
        <taxon>Acetobacteraceae</taxon>
        <taxon>Aristophania</taxon>
    </lineage>
</organism>
<protein>
    <submittedName>
        <fullName evidence="1">Uncharacterized protein</fullName>
    </submittedName>
</protein>
<sequence length="127" mass="14234">MSRLVILVPLLLIMFFMARNGVLDTIYDQITFKKTSWFDNSALVEHLRTVIRDQKLSTLPRKCLVFVINGDSSNNEPIINVLGRHGNGCPGTEASAEDLFKIKVNRLARYIATDAGSPGNFRPLISR</sequence>
<name>A0A6P1NHP6_9PROT</name>
<proteinExistence type="predicted"/>
<accession>A0A6P1NHP6</accession>